<comment type="caution">
    <text evidence="1">The sequence shown here is derived from an EMBL/GenBank/DDBJ whole genome shotgun (WGS) entry which is preliminary data.</text>
</comment>
<feature type="non-terminal residue" evidence="1">
    <location>
        <position position="50"/>
    </location>
</feature>
<dbReference type="EMBL" id="BARU01024498">
    <property type="protein sequence ID" value="GAH49986.1"/>
    <property type="molecule type" value="Genomic_DNA"/>
</dbReference>
<sequence length="50" mass="5984">MLIAGEKNVIYDRLCRDFKDGKIFRELPLVPPEWQEDFDLKVILKEDPIH</sequence>
<reference evidence="1" key="1">
    <citation type="journal article" date="2014" name="Front. Microbiol.">
        <title>High frequency of phylogenetically diverse reductive dehalogenase-homologous genes in deep subseafloor sedimentary metagenomes.</title>
        <authorList>
            <person name="Kawai M."/>
            <person name="Futagami T."/>
            <person name="Toyoda A."/>
            <person name="Takaki Y."/>
            <person name="Nishi S."/>
            <person name="Hori S."/>
            <person name="Arai W."/>
            <person name="Tsubouchi T."/>
            <person name="Morono Y."/>
            <person name="Uchiyama I."/>
            <person name="Ito T."/>
            <person name="Fujiyama A."/>
            <person name="Inagaki F."/>
            <person name="Takami H."/>
        </authorList>
    </citation>
    <scope>NUCLEOTIDE SEQUENCE</scope>
    <source>
        <strain evidence="1">Expedition CK06-06</strain>
    </source>
</reference>
<protein>
    <submittedName>
        <fullName evidence="1">Uncharacterized protein</fullName>
    </submittedName>
</protein>
<organism evidence="1">
    <name type="scientific">marine sediment metagenome</name>
    <dbReference type="NCBI Taxonomy" id="412755"/>
    <lineage>
        <taxon>unclassified sequences</taxon>
        <taxon>metagenomes</taxon>
        <taxon>ecological metagenomes</taxon>
    </lineage>
</organism>
<dbReference type="AlphaFoldDB" id="X1FWK3"/>
<accession>X1FWK3</accession>
<name>X1FWK3_9ZZZZ</name>
<proteinExistence type="predicted"/>
<evidence type="ECO:0000313" key="1">
    <source>
        <dbReference type="EMBL" id="GAH49986.1"/>
    </source>
</evidence>
<gene>
    <name evidence="1" type="ORF">S03H2_39599</name>
</gene>